<dbReference type="NCBIfam" id="TIGR02937">
    <property type="entry name" value="sigma70-ECF"/>
    <property type="match status" value="1"/>
</dbReference>
<proteinExistence type="inferred from homology"/>
<evidence type="ECO:0000256" key="2">
    <source>
        <dbReference type="ARBA" id="ARBA00023015"/>
    </source>
</evidence>
<dbReference type="InterPro" id="IPR039425">
    <property type="entry name" value="RNA_pol_sigma-70-like"/>
</dbReference>
<evidence type="ECO:0000256" key="1">
    <source>
        <dbReference type="ARBA" id="ARBA00010641"/>
    </source>
</evidence>
<dbReference type="Pfam" id="PF04542">
    <property type="entry name" value="Sigma70_r2"/>
    <property type="match status" value="1"/>
</dbReference>
<feature type="domain" description="RNA polymerase sigma-70 region 2" evidence="7">
    <location>
        <begin position="40"/>
        <end position="106"/>
    </location>
</feature>
<evidence type="ECO:0000256" key="5">
    <source>
        <dbReference type="ARBA" id="ARBA00023163"/>
    </source>
</evidence>
<dbReference type="InterPro" id="IPR013249">
    <property type="entry name" value="RNA_pol_sigma70_r4_t2"/>
</dbReference>
<sequence>MVVIGVEFRNFLEQVTNHKDIHFELVEAVRRQDRTAQFELYQLYAKAMLNTSYRIVYDQMEAEDVVQEAFVKAFGSIDQFRGDASFGSWLKRIVINGALNVLKRRKELMDINDQNEEEWIEEPVSYDTLEVNQVKAAVAELPDGFRIVFTLYMFEGYDHKEVASILNITESTSKSQLNRAKVKLRELLKNMYNYER</sequence>
<comment type="similarity">
    <text evidence="1 6">Belongs to the sigma-70 factor family. ECF subfamily.</text>
</comment>
<dbReference type="EMBL" id="FRAA01000001">
    <property type="protein sequence ID" value="SHJ58232.1"/>
    <property type="molecule type" value="Genomic_DNA"/>
</dbReference>
<dbReference type="InterPro" id="IPR007627">
    <property type="entry name" value="RNA_pol_sigma70_r2"/>
</dbReference>
<evidence type="ECO:0000313" key="10">
    <source>
        <dbReference type="Proteomes" id="UP000184474"/>
    </source>
</evidence>
<dbReference type="InterPro" id="IPR013324">
    <property type="entry name" value="RNA_pol_sigma_r3/r4-like"/>
</dbReference>
<keyword evidence="5 6" id="KW-0804">Transcription</keyword>
<gene>
    <name evidence="9" type="ORF">SAMN04488028_101574</name>
</gene>
<dbReference type="InterPro" id="IPR036388">
    <property type="entry name" value="WH-like_DNA-bd_sf"/>
</dbReference>
<evidence type="ECO:0000313" key="9">
    <source>
        <dbReference type="EMBL" id="SHJ58232.1"/>
    </source>
</evidence>
<keyword evidence="2 6" id="KW-0805">Transcription regulation</keyword>
<dbReference type="GO" id="GO:0016987">
    <property type="term" value="F:sigma factor activity"/>
    <property type="evidence" value="ECO:0007669"/>
    <property type="project" value="UniProtKB-KW"/>
</dbReference>
<dbReference type="GO" id="GO:0003677">
    <property type="term" value="F:DNA binding"/>
    <property type="evidence" value="ECO:0007669"/>
    <property type="project" value="UniProtKB-KW"/>
</dbReference>
<dbReference type="InterPro" id="IPR000838">
    <property type="entry name" value="RNA_pol_sigma70_ECF_CS"/>
</dbReference>
<keyword evidence="4 6" id="KW-0238">DNA-binding</keyword>
<protein>
    <recommendedName>
        <fullName evidence="6">RNA polymerase sigma factor</fullName>
    </recommendedName>
</protein>
<keyword evidence="3 6" id="KW-0731">Sigma factor</keyword>
<dbReference type="GO" id="GO:0006352">
    <property type="term" value="P:DNA-templated transcription initiation"/>
    <property type="evidence" value="ECO:0007669"/>
    <property type="project" value="InterPro"/>
</dbReference>
<dbReference type="STRING" id="156994.SAMN04488028_101574"/>
<dbReference type="InterPro" id="IPR014284">
    <property type="entry name" value="RNA_pol_sigma-70_dom"/>
</dbReference>
<dbReference type="PANTHER" id="PTHR43133">
    <property type="entry name" value="RNA POLYMERASE ECF-TYPE SIGMA FACTO"/>
    <property type="match status" value="1"/>
</dbReference>
<dbReference type="CDD" id="cd06171">
    <property type="entry name" value="Sigma70_r4"/>
    <property type="match status" value="1"/>
</dbReference>
<dbReference type="Gene3D" id="1.10.1740.10">
    <property type="match status" value="1"/>
</dbReference>
<name>A0A1M6KH68_REIAG</name>
<evidence type="ECO:0000256" key="3">
    <source>
        <dbReference type="ARBA" id="ARBA00023082"/>
    </source>
</evidence>
<dbReference type="PANTHER" id="PTHR43133:SF46">
    <property type="entry name" value="RNA POLYMERASE SIGMA-70 FACTOR ECF SUBFAMILY"/>
    <property type="match status" value="1"/>
</dbReference>
<dbReference type="SUPFAM" id="SSF88946">
    <property type="entry name" value="Sigma2 domain of RNA polymerase sigma factors"/>
    <property type="match status" value="1"/>
</dbReference>
<reference evidence="10" key="1">
    <citation type="submission" date="2016-11" db="EMBL/GenBank/DDBJ databases">
        <authorList>
            <person name="Varghese N."/>
            <person name="Submissions S."/>
        </authorList>
    </citation>
    <scope>NUCLEOTIDE SEQUENCE [LARGE SCALE GENOMIC DNA]</scope>
    <source>
        <strain evidence="10">DSM 26134</strain>
    </source>
</reference>
<accession>A0A1M6KH68</accession>
<evidence type="ECO:0000259" key="8">
    <source>
        <dbReference type="Pfam" id="PF08281"/>
    </source>
</evidence>
<evidence type="ECO:0000256" key="6">
    <source>
        <dbReference type="RuleBase" id="RU000716"/>
    </source>
</evidence>
<dbReference type="Pfam" id="PF08281">
    <property type="entry name" value="Sigma70_r4_2"/>
    <property type="match status" value="1"/>
</dbReference>
<keyword evidence="10" id="KW-1185">Reference proteome</keyword>
<evidence type="ECO:0000256" key="4">
    <source>
        <dbReference type="ARBA" id="ARBA00023125"/>
    </source>
</evidence>
<organism evidence="9 10">
    <name type="scientific">Reichenbachiella agariperforans</name>
    <dbReference type="NCBI Taxonomy" id="156994"/>
    <lineage>
        <taxon>Bacteria</taxon>
        <taxon>Pseudomonadati</taxon>
        <taxon>Bacteroidota</taxon>
        <taxon>Cytophagia</taxon>
        <taxon>Cytophagales</taxon>
        <taxon>Reichenbachiellaceae</taxon>
        <taxon>Reichenbachiella</taxon>
    </lineage>
</organism>
<dbReference type="AlphaFoldDB" id="A0A1M6KH68"/>
<feature type="domain" description="RNA polymerase sigma factor 70 region 4 type 2" evidence="8">
    <location>
        <begin position="133"/>
        <end position="184"/>
    </location>
</feature>
<dbReference type="SUPFAM" id="SSF88659">
    <property type="entry name" value="Sigma3 and sigma4 domains of RNA polymerase sigma factors"/>
    <property type="match status" value="1"/>
</dbReference>
<dbReference type="Gene3D" id="1.10.10.10">
    <property type="entry name" value="Winged helix-like DNA-binding domain superfamily/Winged helix DNA-binding domain"/>
    <property type="match status" value="1"/>
</dbReference>
<dbReference type="PROSITE" id="PS01063">
    <property type="entry name" value="SIGMA70_ECF"/>
    <property type="match status" value="1"/>
</dbReference>
<dbReference type="Proteomes" id="UP000184474">
    <property type="component" value="Unassembled WGS sequence"/>
</dbReference>
<dbReference type="InterPro" id="IPR013325">
    <property type="entry name" value="RNA_pol_sigma_r2"/>
</dbReference>
<evidence type="ECO:0000259" key="7">
    <source>
        <dbReference type="Pfam" id="PF04542"/>
    </source>
</evidence>